<dbReference type="Gene3D" id="1.20.140.10">
    <property type="entry name" value="Butyryl-CoA Dehydrogenase, subunit A, domain 3"/>
    <property type="match status" value="1"/>
</dbReference>
<dbReference type="InterPro" id="IPR037069">
    <property type="entry name" value="AcylCoA_DH/ox_N_sf"/>
</dbReference>
<dbReference type="InterPro" id="IPR046373">
    <property type="entry name" value="Acyl-CoA_Oxase/DH_mid-dom_sf"/>
</dbReference>
<keyword evidence="5 6" id="KW-0560">Oxidoreductase</keyword>
<dbReference type="SUPFAM" id="SSF56645">
    <property type="entry name" value="Acyl-CoA dehydrogenase NM domain-like"/>
    <property type="match status" value="1"/>
</dbReference>
<evidence type="ECO:0000256" key="5">
    <source>
        <dbReference type="ARBA" id="ARBA00023002"/>
    </source>
</evidence>
<dbReference type="EMBL" id="JBFRYB010000001">
    <property type="protein sequence ID" value="MEX1665466.1"/>
    <property type="molecule type" value="Genomic_DNA"/>
</dbReference>
<evidence type="ECO:0000256" key="4">
    <source>
        <dbReference type="ARBA" id="ARBA00022827"/>
    </source>
</evidence>
<evidence type="ECO:0000256" key="3">
    <source>
        <dbReference type="ARBA" id="ARBA00022630"/>
    </source>
</evidence>
<evidence type="ECO:0000256" key="2">
    <source>
        <dbReference type="ARBA" id="ARBA00009347"/>
    </source>
</evidence>
<dbReference type="Pfam" id="PF02770">
    <property type="entry name" value="Acyl-CoA_dh_M"/>
    <property type="match status" value="1"/>
</dbReference>
<keyword evidence="4 6" id="KW-0274">FAD</keyword>
<dbReference type="PANTHER" id="PTHR42803">
    <property type="entry name" value="ACYL-COA DEHYDROGENASE"/>
    <property type="match status" value="1"/>
</dbReference>
<organism evidence="11 12">
    <name type="scientific">Zhongshania arctica</name>
    <dbReference type="NCBI Taxonomy" id="3238302"/>
    <lineage>
        <taxon>Bacteria</taxon>
        <taxon>Pseudomonadati</taxon>
        <taxon>Pseudomonadota</taxon>
        <taxon>Gammaproteobacteria</taxon>
        <taxon>Cellvibrionales</taxon>
        <taxon>Spongiibacteraceae</taxon>
        <taxon>Zhongshania</taxon>
    </lineage>
</organism>
<keyword evidence="12" id="KW-1185">Reference proteome</keyword>
<dbReference type="InterPro" id="IPR052166">
    <property type="entry name" value="Diverse_Acyl-CoA_DH"/>
</dbReference>
<accession>A0ABV3TV25</accession>
<dbReference type="Gene3D" id="2.40.110.10">
    <property type="entry name" value="Butyryl-CoA Dehydrogenase, subunit A, domain 2"/>
    <property type="match status" value="1"/>
</dbReference>
<dbReference type="InterPro" id="IPR006091">
    <property type="entry name" value="Acyl-CoA_Oxase/DH_mid-dom"/>
</dbReference>
<protein>
    <submittedName>
        <fullName evidence="11">Acyl-CoA dehydrogenase C-terminal domain-containing protein</fullName>
    </submittedName>
</protein>
<evidence type="ECO:0000256" key="6">
    <source>
        <dbReference type="RuleBase" id="RU362125"/>
    </source>
</evidence>
<comment type="cofactor">
    <cofactor evidence="1 6">
        <name>FAD</name>
        <dbReference type="ChEBI" id="CHEBI:57692"/>
    </cofactor>
</comment>
<evidence type="ECO:0000256" key="1">
    <source>
        <dbReference type="ARBA" id="ARBA00001974"/>
    </source>
</evidence>
<sequence>MTVYKAPVRDINFVINELLDFNAHYQTIPSGAEATPDMIEAITAEAAKFAEEVLAPLNQSGDDQGCQWDDGVVTTPDGFKEAYKLWVEGGWQGLSHPVEYGGQGLPMSMGLIKSELVGTANWSWGMYPGLSLGAMNTLYVHGTEEQKQLYLTKLCEGTWTGTMCLTEAHCGSDLGQMRCKAEPQDDGSYKIDGTKIFISAGEHDFADNIIHIVLARTPGAPEGTKGISLFIVPKFNTSEDGTITDRNGVKCGSIEHKMGIHGNATCVMNFDSATGYMLGKENEGLNAMFTFMNTARIGTAIQGLAASELAYQNALPYALDRYSMRSLSGVKNPEKAADAIIHHPDVRRMLLTAKAFAEGGRAMIYDAAKYSDRMVQADSQEDRDAAENELGFLTPILKAFLTETGLESASNAMQVFGGHGYIKEHGMEQIYRDARIATLYEGTTGIQAMDLIGRKVVLDSFKLYGGFCKKLYKFGFKNLISGKRRGYSAKLIGYTLSWNWHTVKMVARASKNRDAVGAASYDFLMYSGYLSMAYYWAMMAEVAAAKLAEGSSDKDFYEAKLETAEFYFSRLLPRAKGHAACMNSSTDSVMAMPLDRFTTR</sequence>
<dbReference type="InterPro" id="IPR013786">
    <property type="entry name" value="AcylCoA_DH/ox_N"/>
</dbReference>
<proteinExistence type="inferred from homology"/>
<dbReference type="RefSeq" id="WP_368375569.1">
    <property type="nucleotide sequence ID" value="NZ_JBFRYB010000001.1"/>
</dbReference>
<reference evidence="11 12" key="1">
    <citation type="journal article" date="2011" name="Int. J. Syst. Evol. Microbiol.">
        <title>Zhongshania antarctica gen. nov., sp. nov. and Zhongshania guokunii sp. nov., gammaproteobacteria respectively isolated from coastal attached (fast) ice and surface seawater of the Antarctic.</title>
        <authorList>
            <person name="Li H.J."/>
            <person name="Zhang X.Y."/>
            <person name="Chen C.X."/>
            <person name="Zhang Y.J."/>
            <person name="Gao Z.M."/>
            <person name="Yu Y."/>
            <person name="Chen X.L."/>
            <person name="Chen B."/>
            <person name="Zhang Y.Z."/>
        </authorList>
    </citation>
    <scope>NUCLEOTIDE SEQUENCE [LARGE SCALE GENOMIC DNA]</scope>
    <source>
        <strain evidence="11 12">R06B22</strain>
    </source>
</reference>
<gene>
    <name evidence="11" type="ORF">AB4875_08180</name>
</gene>
<feature type="domain" description="Acetyl-CoA dehydrogenase-like C-terminal" evidence="10">
    <location>
        <begin position="501"/>
        <end position="593"/>
    </location>
</feature>
<dbReference type="Pfam" id="PF02771">
    <property type="entry name" value="Acyl-CoA_dh_N"/>
    <property type="match status" value="1"/>
</dbReference>
<dbReference type="PANTHER" id="PTHR42803:SF1">
    <property type="entry name" value="BROAD-SPECIFICITY LINEAR ACYL-COA DEHYDROGENASE FADE5"/>
    <property type="match status" value="1"/>
</dbReference>
<dbReference type="Gene3D" id="1.10.540.10">
    <property type="entry name" value="Acyl-CoA dehydrogenase/oxidase, N-terminal domain"/>
    <property type="match status" value="1"/>
</dbReference>
<dbReference type="Pfam" id="PF00441">
    <property type="entry name" value="Acyl-CoA_dh_1"/>
    <property type="match status" value="1"/>
</dbReference>
<dbReference type="Pfam" id="PF12806">
    <property type="entry name" value="Acyl-CoA_dh_C"/>
    <property type="match status" value="1"/>
</dbReference>
<dbReference type="InterPro" id="IPR009075">
    <property type="entry name" value="AcylCo_DH/oxidase_C"/>
</dbReference>
<feature type="domain" description="Acyl-CoA dehydrogenase/oxidase N-terminal" evidence="9">
    <location>
        <begin position="40"/>
        <end position="157"/>
    </location>
</feature>
<feature type="domain" description="Acyl-CoA oxidase/dehydrogenase middle" evidence="8">
    <location>
        <begin position="163"/>
        <end position="272"/>
    </location>
</feature>
<dbReference type="InterPro" id="IPR036250">
    <property type="entry name" value="AcylCo_DH-like_C"/>
</dbReference>
<evidence type="ECO:0000259" key="9">
    <source>
        <dbReference type="Pfam" id="PF02771"/>
    </source>
</evidence>
<evidence type="ECO:0000259" key="10">
    <source>
        <dbReference type="Pfam" id="PF12806"/>
    </source>
</evidence>
<name>A0ABV3TV25_9GAMM</name>
<comment type="caution">
    <text evidence="11">The sequence shown here is derived from an EMBL/GenBank/DDBJ whole genome shotgun (WGS) entry which is preliminary data.</text>
</comment>
<dbReference type="InterPro" id="IPR009100">
    <property type="entry name" value="AcylCoA_DH/oxidase_NM_dom_sf"/>
</dbReference>
<evidence type="ECO:0000313" key="11">
    <source>
        <dbReference type="EMBL" id="MEX1665466.1"/>
    </source>
</evidence>
<evidence type="ECO:0000259" key="7">
    <source>
        <dbReference type="Pfam" id="PF00441"/>
    </source>
</evidence>
<dbReference type="InterPro" id="IPR025878">
    <property type="entry name" value="Acyl-CoA_dh-like_C_dom"/>
</dbReference>
<evidence type="ECO:0000259" key="8">
    <source>
        <dbReference type="Pfam" id="PF02770"/>
    </source>
</evidence>
<dbReference type="Proteomes" id="UP001557484">
    <property type="component" value="Unassembled WGS sequence"/>
</dbReference>
<keyword evidence="3 6" id="KW-0285">Flavoprotein</keyword>
<feature type="domain" description="Acyl-CoA dehydrogenase/oxidase C-terminal" evidence="7">
    <location>
        <begin position="282"/>
        <end position="451"/>
    </location>
</feature>
<evidence type="ECO:0000313" key="12">
    <source>
        <dbReference type="Proteomes" id="UP001557484"/>
    </source>
</evidence>
<comment type="similarity">
    <text evidence="2 6">Belongs to the acyl-CoA dehydrogenase family.</text>
</comment>
<dbReference type="SUPFAM" id="SSF47203">
    <property type="entry name" value="Acyl-CoA dehydrogenase C-terminal domain-like"/>
    <property type="match status" value="1"/>
</dbReference>